<feature type="transmembrane region" description="Helical" evidence="1">
    <location>
        <begin position="54"/>
        <end position="71"/>
    </location>
</feature>
<keyword evidence="1" id="KW-1133">Transmembrane helix</keyword>
<reference evidence="2 3" key="1">
    <citation type="journal article" date="2024" name="bioRxiv">
        <title>A reference genome for Trichogramma kaykai: A tiny desert-dwelling parasitoid wasp with competing sex-ratio distorters.</title>
        <authorList>
            <person name="Culotta J."/>
            <person name="Lindsey A.R."/>
        </authorList>
    </citation>
    <scope>NUCLEOTIDE SEQUENCE [LARGE SCALE GENOMIC DNA]</scope>
    <source>
        <strain evidence="2 3">KSX58</strain>
    </source>
</reference>
<evidence type="ECO:0000313" key="3">
    <source>
        <dbReference type="Proteomes" id="UP001627154"/>
    </source>
</evidence>
<accession>A0ABD2W792</accession>
<keyword evidence="1" id="KW-0812">Transmembrane</keyword>
<organism evidence="2 3">
    <name type="scientific">Trichogramma kaykai</name>
    <dbReference type="NCBI Taxonomy" id="54128"/>
    <lineage>
        <taxon>Eukaryota</taxon>
        <taxon>Metazoa</taxon>
        <taxon>Ecdysozoa</taxon>
        <taxon>Arthropoda</taxon>
        <taxon>Hexapoda</taxon>
        <taxon>Insecta</taxon>
        <taxon>Pterygota</taxon>
        <taxon>Neoptera</taxon>
        <taxon>Endopterygota</taxon>
        <taxon>Hymenoptera</taxon>
        <taxon>Apocrita</taxon>
        <taxon>Proctotrupomorpha</taxon>
        <taxon>Chalcidoidea</taxon>
        <taxon>Trichogrammatidae</taxon>
        <taxon>Trichogramma</taxon>
    </lineage>
</organism>
<evidence type="ECO:0000313" key="2">
    <source>
        <dbReference type="EMBL" id="KAL3388773.1"/>
    </source>
</evidence>
<protein>
    <submittedName>
        <fullName evidence="2">Uncharacterized protein</fullName>
    </submittedName>
</protein>
<dbReference type="AlphaFoldDB" id="A0ABD2W792"/>
<dbReference type="Proteomes" id="UP001627154">
    <property type="component" value="Unassembled WGS sequence"/>
</dbReference>
<name>A0ABD2W792_9HYME</name>
<keyword evidence="3" id="KW-1185">Reference proteome</keyword>
<gene>
    <name evidence="2" type="ORF">TKK_016200</name>
</gene>
<sequence>MKAKGLREEEIRTAVKERNKDGAKDRWEGINTKSLDDFWLSYSEKRKEKKPKRVTVYAGAMRLLAFLATYGPSASGEGRSGGG</sequence>
<keyword evidence="1" id="KW-0472">Membrane</keyword>
<evidence type="ECO:0000256" key="1">
    <source>
        <dbReference type="SAM" id="Phobius"/>
    </source>
</evidence>
<dbReference type="EMBL" id="JBJJXI010000128">
    <property type="protein sequence ID" value="KAL3388773.1"/>
    <property type="molecule type" value="Genomic_DNA"/>
</dbReference>
<proteinExistence type="predicted"/>
<comment type="caution">
    <text evidence="2">The sequence shown here is derived from an EMBL/GenBank/DDBJ whole genome shotgun (WGS) entry which is preliminary data.</text>
</comment>